<keyword evidence="4 11" id="KW-0479">Metal-binding</keyword>
<feature type="active site" description="Proton donor/acceptor" evidence="10">
    <location>
        <position position="288"/>
    </location>
</feature>
<evidence type="ECO:0000256" key="1">
    <source>
        <dbReference type="ARBA" id="ARBA00010716"/>
    </source>
</evidence>
<keyword evidence="6 9" id="KW-0119">Carbohydrate metabolism</keyword>
<dbReference type="PATRIC" id="fig|665004.4.peg.3725"/>
<proteinExistence type="inferred from homology"/>
<evidence type="ECO:0000313" key="14">
    <source>
        <dbReference type="Proteomes" id="UP000074382"/>
    </source>
</evidence>
<dbReference type="PIRSF" id="PIRSF038994">
    <property type="entry name" value="NagA"/>
    <property type="match status" value="1"/>
</dbReference>
<dbReference type="CDD" id="cd00854">
    <property type="entry name" value="NagA"/>
    <property type="match status" value="1"/>
</dbReference>
<dbReference type="FunFam" id="3.20.20.140:FF:000004">
    <property type="entry name" value="N-acetylglucosamine-6-phosphate deacetylase"/>
    <property type="match status" value="1"/>
</dbReference>
<feature type="binding site" evidence="11">
    <location>
        <position position="143"/>
    </location>
    <ligand>
        <name>Zn(2+)</name>
        <dbReference type="ChEBI" id="CHEBI:29105"/>
    </ligand>
</feature>
<evidence type="ECO:0000256" key="8">
    <source>
        <dbReference type="ARBA" id="ARBA00060590"/>
    </source>
</evidence>
<feature type="binding site" evidence="11">
    <location>
        <position position="209"/>
    </location>
    <ligand>
        <name>Zn(2+)</name>
        <dbReference type="ChEBI" id="CHEBI:29105"/>
    </ligand>
</feature>
<evidence type="ECO:0000256" key="10">
    <source>
        <dbReference type="PIRSR" id="PIRSR038994-1"/>
    </source>
</evidence>
<feature type="domain" description="Amidohydrolase-related" evidence="12">
    <location>
        <begin position="69"/>
        <end position="393"/>
    </location>
</feature>
<evidence type="ECO:0000256" key="5">
    <source>
        <dbReference type="ARBA" id="ARBA00022801"/>
    </source>
</evidence>
<evidence type="ECO:0000256" key="4">
    <source>
        <dbReference type="ARBA" id="ARBA00022723"/>
    </source>
</evidence>
<dbReference type="InterPro" id="IPR011059">
    <property type="entry name" value="Metal-dep_hydrolase_composite"/>
</dbReference>
<dbReference type="GO" id="GO:0006046">
    <property type="term" value="P:N-acetylglucosamine catabolic process"/>
    <property type="evidence" value="ECO:0007669"/>
    <property type="project" value="TreeGrafter"/>
</dbReference>
<comment type="caution">
    <text evidence="13">The sequence shown here is derived from an EMBL/GenBank/DDBJ whole genome shotgun (WGS) entry which is preliminary data.</text>
</comment>
<dbReference type="Gene3D" id="2.30.40.10">
    <property type="entry name" value="Urease, subunit C, domain 1"/>
    <property type="match status" value="1"/>
</dbReference>
<accession>A0A147KE01</accession>
<dbReference type="Proteomes" id="UP000074382">
    <property type="component" value="Unassembled WGS sequence"/>
</dbReference>
<evidence type="ECO:0000256" key="2">
    <source>
        <dbReference type="ARBA" id="ARBA00011899"/>
    </source>
</evidence>
<dbReference type="InterPro" id="IPR006680">
    <property type="entry name" value="Amidohydro-rel"/>
</dbReference>
<dbReference type="Pfam" id="PF01979">
    <property type="entry name" value="Amidohydro_1"/>
    <property type="match status" value="1"/>
</dbReference>
<dbReference type="GO" id="GO:0046872">
    <property type="term" value="F:metal ion binding"/>
    <property type="evidence" value="ECO:0007669"/>
    <property type="project" value="UniProtKB-KW"/>
</dbReference>
<protein>
    <recommendedName>
        <fullName evidence="3">N-acetylglucosamine-6-phosphate deacetylase</fullName>
        <ecNumber evidence="2">3.5.1.25</ecNumber>
    </recommendedName>
</protein>
<dbReference type="SUPFAM" id="SSF51338">
    <property type="entry name" value="Composite domain of metallo-dependent hydrolases"/>
    <property type="match status" value="1"/>
</dbReference>
<evidence type="ECO:0000256" key="3">
    <source>
        <dbReference type="ARBA" id="ARBA00018029"/>
    </source>
</evidence>
<sequence>MIDGFSVLTGDEGHRGYVPVATFTNARLVTPSGTVEGWLRVAGERIAAVGPGTAPSSPGKTVDLGGRLLAPGCVDVHVHGGAGVSFDEGDPERALAAVAFHRRRGVTTLVASLVTAAPADLLRQVAALAELCDAGELAGIHLEGPYLAPGRCGAHDPALLRLPDPAEFRRLLAAGRGHVRMVTLAPELPGALDLVRAAVAEDVVAAVGHTDADHATTRAAFDAGATVATHLFNQMRPLHHRDPGPVAAALNDDRVTVELVNDGVHVHPEAARMAWRAAGAARLALVTDAMAAAGLGDGDYLLGGLPVRVSGGTARLAATGAIAGSTVTLPEAVRRAVRDLGVPRHEALRAASAVPAAALRLADVGELTPGRYADLVVLDDSLAVTSVYRRGRPVAAPHDATAVYEPDSPFPAD</sequence>
<dbReference type="EMBL" id="LGEM01000122">
    <property type="protein sequence ID" value="KUP95522.1"/>
    <property type="molecule type" value="Genomic_DNA"/>
</dbReference>
<dbReference type="SUPFAM" id="SSF51556">
    <property type="entry name" value="Metallo-dependent hydrolases"/>
    <property type="match status" value="1"/>
</dbReference>
<comment type="similarity">
    <text evidence="1 9">Belongs to the metallo-dependent hydrolases superfamily. NagA family.</text>
</comment>
<evidence type="ECO:0000256" key="6">
    <source>
        <dbReference type="ARBA" id="ARBA00023277"/>
    </source>
</evidence>
<evidence type="ECO:0000259" key="12">
    <source>
        <dbReference type="Pfam" id="PF01979"/>
    </source>
</evidence>
<dbReference type="NCBIfam" id="TIGR00221">
    <property type="entry name" value="nagA"/>
    <property type="match status" value="1"/>
</dbReference>
<dbReference type="STRING" id="665004.AC529_17240"/>
<keyword evidence="14" id="KW-1185">Reference proteome</keyword>
<gene>
    <name evidence="13" type="ORF">AC529_17240</name>
</gene>
<keyword evidence="5 9" id="KW-0378">Hydrolase</keyword>
<organism evidence="13 14">
    <name type="scientific">Thermobifida cellulosilytica TB100</name>
    <dbReference type="NCBI Taxonomy" id="665004"/>
    <lineage>
        <taxon>Bacteria</taxon>
        <taxon>Bacillati</taxon>
        <taxon>Actinomycetota</taxon>
        <taxon>Actinomycetes</taxon>
        <taxon>Streptosporangiales</taxon>
        <taxon>Nocardiopsidaceae</taxon>
        <taxon>Thermobifida</taxon>
    </lineage>
</organism>
<dbReference type="InterPro" id="IPR003764">
    <property type="entry name" value="GlcNAc_6-P_deAcase"/>
</dbReference>
<dbReference type="PANTHER" id="PTHR11113">
    <property type="entry name" value="N-ACETYLGLUCOSAMINE-6-PHOSPHATE DEACETYLASE"/>
    <property type="match status" value="1"/>
</dbReference>
<feature type="binding site" evidence="11">
    <location>
        <position position="230"/>
    </location>
    <ligand>
        <name>Zn(2+)</name>
        <dbReference type="ChEBI" id="CHEBI:29105"/>
    </ligand>
</feature>
<comment type="catalytic activity">
    <reaction evidence="7">
        <text>N-acetyl-D-glucosamine 6-phosphate + H2O = D-glucosamine 6-phosphate + acetate</text>
        <dbReference type="Rhea" id="RHEA:22936"/>
        <dbReference type="ChEBI" id="CHEBI:15377"/>
        <dbReference type="ChEBI" id="CHEBI:30089"/>
        <dbReference type="ChEBI" id="CHEBI:57513"/>
        <dbReference type="ChEBI" id="CHEBI:58725"/>
        <dbReference type="EC" id="3.5.1.25"/>
    </reaction>
</comment>
<dbReference type="OrthoDB" id="9776488at2"/>
<comment type="cofactor">
    <cofactor evidence="11">
        <name>a divalent metal cation</name>
        <dbReference type="ChEBI" id="CHEBI:60240"/>
    </cofactor>
    <text evidence="11">Binds 1 divalent metal cation per subunit.</text>
</comment>
<evidence type="ECO:0000313" key="13">
    <source>
        <dbReference type="EMBL" id="KUP95522.1"/>
    </source>
</evidence>
<dbReference type="Gene3D" id="3.20.20.140">
    <property type="entry name" value="Metal-dependent hydrolases"/>
    <property type="match status" value="1"/>
</dbReference>
<dbReference type="PANTHER" id="PTHR11113:SF14">
    <property type="entry name" value="N-ACETYLGLUCOSAMINE-6-PHOSPHATE DEACETYLASE"/>
    <property type="match status" value="1"/>
</dbReference>
<evidence type="ECO:0000256" key="11">
    <source>
        <dbReference type="PIRSR" id="PIRSR038994-3"/>
    </source>
</evidence>
<comment type="pathway">
    <text evidence="8">Amino-sugar metabolism; N-acetylneuraminate degradation; D-fructose 6-phosphate from N-acetylneuraminate: step 4/5.</text>
</comment>
<dbReference type="InterPro" id="IPR032466">
    <property type="entry name" value="Metal_Hydrolase"/>
</dbReference>
<dbReference type="AlphaFoldDB" id="A0A147KE01"/>
<reference evidence="14" key="1">
    <citation type="journal article" date="2017" name="Acta Aliment.">
        <title>Plant polysaccharide degrading enzyme system of Thermpbifida cellulosilytica TB100 revealed by de novo genome project data.</title>
        <authorList>
            <person name="Toth A."/>
            <person name="Baka E."/>
            <person name="Luzics S."/>
            <person name="Bata-Vidacs I."/>
            <person name="Nagy I."/>
            <person name="Balint B."/>
            <person name="Herceg R."/>
            <person name="Olasz F."/>
            <person name="Wilk T."/>
            <person name="Nagy T."/>
            <person name="Kriszt B."/>
            <person name="Nagy I."/>
            <person name="Kukolya J."/>
        </authorList>
    </citation>
    <scope>NUCLEOTIDE SEQUENCE [LARGE SCALE GENOMIC DNA]</scope>
    <source>
        <strain evidence="14">TB100</strain>
    </source>
</reference>
<dbReference type="GO" id="GO:0008448">
    <property type="term" value="F:N-acetylglucosamine-6-phosphate deacetylase activity"/>
    <property type="evidence" value="ECO:0007669"/>
    <property type="project" value="UniProtKB-EC"/>
</dbReference>
<dbReference type="EC" id="3.5.1.25" evidence="2"/>
<name>A0A147KE01_THECS</name>
<evidence type="ECO:0000256" key="9">
    <source>
        <dbReference type="PIRNR" id="PIRNR038994"/>
    </source>
</evidence>
<evidence type="ECO:0000256" key="7">
    <source>
        <dbReference type="ARBA" id="ARBA00047647"/>
    </source>
</evidence>